<evidence type="ECO:0000313" key="3">
    <source>
        <dbReference type="Proteomes" id="UP001370348"/>
    </source>
</evidence>
<dbReference type="Proteomes" id="UP001370348">
    <property type="component" value="Chromosome"/>
</dbReference>
<evidence type="ECO:0000259" key="1">
    <source>
        <dbReference type="Pfam" id="PF02627"/>
    </source>
</evidence>
<dbReference type="SUPFAM" id="SSF69118">
    <property type="entry name" value="AhpD-like"/>
    <property type="match status" value="1"/>
</dbReference>
<reference evidence="2 3" key="1">
    <citation type="submission" date="2021-12" db="EMBL/GenBank/DDBJ databases">
        <title>Discovery of the Pendulisporaceae a myxobacterial family with distinct sporulation behavior and unique specialized metabolism.</title>
        <authorList>
            <person name="Garcia R."/>
            <person name="Popoff A."/>
            <person name="Bader C.D."/>
            <person name="Loehr J."/>
            <person name="Walesch S."/>
            <person name="Walt C."/>
            <person name="Boldt J."/>
            <person name="Bunk B."/>
            <person name="Haeckl F.J.F.P.J."/>
            <person name="Gunesch A.P."/>
            <person name="Birkelbach J."/>
            <person name="Nuebel U."/>
            <person name="Pietschmann T."/>
            <person name="Bach T."/>
            <person name="Mueller R."/>
        </authorList>
    </citation>
    <scope>NUCLEOTIDE SEQUENCE [LARGE SCALE GENOMIC DNA]</scope>
    <source>
        <strain evidence="2 3">MSr11954</strain>
    </source>
</reference>
<dbReference type="PANTHER" id="PTHR34846">
    <property type="entry name" value="4-CARBOXYMUCONOLACTONE DECARBOXYLASE FAMILY PROTEIN (AFU_ORTHOLOGUE AFUA_6G11590)"/>
    <property type="match status" value="1"/>
</dbReference>
<feature type="domain" description="Carboxymuconolactone decarboxylase-like" evidence="1">
    <location>
        <begin position="47"/>
        <end position="111"/>
    </location>
</feature>
<accession>A0ABZ2M126</accession>
<protein>
    <submittedName>
        <fullName evidence="2">Carboxymuconolactone decarboxylase family protein</fullName>
    </submittedName>
</protein>
<gene>
    <name evidence="2" type="ORF">LZC94_00600</name>
</gene>
<dbReference type="InterPro" id="IPR003779">
    <property type="entry name" value="CMD-like"/>
</dbReference>
<proteinExistence type="predicted"/>
<evidence type="ECO:0000313" key="2">
    <source>
        <dbReference type="EMBL" id="WXB15778.1"/>
    </source>
</evidence>
<sequence>MAPRIVPLGPPYSAEVQASLAKWMPPGSGVQPLKIFRTIARHEHLSARMRGLGGALLGRGTLPLRVRELLILRTCARCGAEYEWGVHVSAFAAAAGLSDEIVAGTAQRSPADLAETESADDLVQRFADELHDTHTVSERTWSSLAAHFDANALLEMLAVVGFYHTISFIVNAARIEHEPWAATFPAPSSTA</sequence>
<name>A0ABZ2M126_9BACT</name>
<dbReference type="InterPro" id="IPR029032">
    <property type="entry name" value="AhpD-like"/>
</dbReference>
<keyword evidence="3" id="KW-1185">Reference proteome</keyword>
<dbReference type="Gene3D" id="1.20.1290.10">
    <property type="entry name" value="AhpD-like"/>
    <property type="match status" value="1"/>
</dbReference>
<dbReference type="EMBL" id="CP089984">
    <property type="protein sequence ID" value="WXB15778.1"/>
    <property type="molecule type" value="Genomic_DNA"/>
</dbReference>
<dbReference type="PANTHER" id="PTHR34846:SF5">
    <property type="entry name" value="CARBOXYMUCONOLACTONE DECARBOXYLASE-LIKE DOMAIN-CONTAINING PROTEIN"/>
    <property type="match status" value="1"/>
</dbReference>
<organism evidence="2 3">
    <name type="scientific">Pendulispora albinea</name>
    <dbReference type="NCBI Taxonomy" id="2741071"/>
    <lineage>
        <taxon>Bacteria</taxon>
        <taxon>Pseudomonadati</taxon>
        <taxon>Myxococcota</taxon>
        <taxon>Myxococcia</taxon>
        <taxon>Myxococcales</taxon>
        <taxon>Sorangiineae</taxon>
        <taxon>Pendulisporaceae</taxon>
        <taxon>Pendulispora</taxon>
    </lineage>
</organism>
<dbReference type="RefSeq" id="WP_394825412.1">
    <property type="nucleotide sequence ID" value="NZ_CP089984.1"/>
</dbReference>
<dbReference type="Pfam" id="PF02627">
    <property type="entry name" value="CMD"/>
    <property type="match status" value="1"/>
</dbReference>